<accession>A0A0A7C3T4</accession>
<reference evidence="2" key="1">
    <citation type="journal article" date="2014" name="BMC Genomics">
        <title>The compact mitochondrial genome of Zorotypus medoensis provides insights into phylogenetic position of Zoraptera.</title>
        <authorList>
            <person name="Ma C."/>
            <person name="Wang Y."/>
            <person name="Wu C."/>
            <person name="Kang L."/>
            <person name="Liu C."/>
        </authorList>
    </citation>
    <scope>NUCLEOTIDE SEQUENCE</scope>
</reference>
<gene>
    <name evidence="2" type="primary">atp8</name>
</gene>
<dbReference type="GeneID" id="22833020"/>
<keyword evidence="1" id="KW-1133">Transmembrane helix</keyword>
<dbReference type="RefSeq" id="YP_009114514.1">
    <property type="nucleotide sequence ID" value="NC_026077.1"/>
</dbReference>
<proteinExistence type="predicted"/>
<keyword evidence="1" id="KW-0472">Membrane</keyword>
<dbReference type="CTD" id="4509"/>
<protein>
    <submittedName>
        <fullName evidence="2">ATP synthase F0 subunit 8</fullName>
    </submittedName>
</protein>
<organism evidence="2">
    <name type="scientific">Zorotypus medoensis</name>
    <dbReference type="NCBI Taxonomy" id="1264643"/>
    <lineage>
        <taxon>Eukaryota</taxon>
        <taxon>Metazoa</taxon>
        <taxon>Ecdysozoa</taxon>
        <taxon>Arthropoda</taxon>
        <taxon>Hexapoda</taxon>
        <taxon>Insecta</taxon>
        <taxon>Pterygota</taxon>
        <taxon>Neoptera</taxon>
        <taxon>Polyneoptera</taxon>
        <taxon>Zoraptera</taxon>
        <taxon>Zorotypidae</taxon>
        <taxon>Zorotypus</taxon>
    </lineage>
</organism>
<keyword evidence="2" id="KW-0496">Mitochondrion</keyword>
<dbReference type="EMBL" id="KJ467512">
    <property type="protein sequence ID" value="AHY35143.1"/>
    <property type="molecule type" value="Genomic_DNA"/>
</dbReference>
<sequence>MPQMATLNWMSLFITINLLIMIMKTTSIFFNKKYFTLMIIKTPSTKNWSW</sequence>
<dbReference type="AlphaFoldDB" id="A0A0A7C3T4"/>
<name>A0A0A7C3T4_9NEOP</name>
<geneLocation type="mitochondrion" evidence="2"/>
<feature type="transmembrane region" description="Helical" evidence="1">
    <location>
        <begin position="12"/>
        <end position="31"/>
    </location>
</feature>
<evidence type="ECO:0000313" key="2">
    <source>
        <dbReference type="EMBL" id="AHY35143.1"/>
    </source>
</evidence>
<evidence type="ECO:0000256" key="1">
    <source>
        <dbReference type="SAM" id="Phobius"/>
    </source>
</evidence>
<keyword evidence="1" id="KW-0812">Transmembrane</keyword>